<name>A0ABY0V0R1_9FLAO</name>
<dbReference type="InterPro" id="IPR008983">
    <property type="entry name" value="Tumour_necrosis_fac-like_dom"/>
</dbReference>
<sequence>MFELLEVNGVFLDLESNVITRQIRVSAIADIVSRRSSYSAQFRLRKTAKNIKALDGVGIVGSSSRLPYSEVRVNYSVNTIPLVNNGYLTIEDDDASYFYVRIKDGLISLSKKLEGYTLRDLPLSDLNHNLNAQTIVNSFGNDSGYIYGIADYGSGNFNKGEFMSPSVFVSTLWRKTFELIGVDYSGVFFENDTDFLSEVITPSFGILKTDSGTTENLQGVAYIANNEIFQTSQTEINIENRLSLTGYNASAGATTIPTTGTYRINADFNHEITSGRFYMTIRVNGATKISLELTGNGSTEKDVNISLNAGDKLEVYVRATDYEFDELRAEYQVFGEMSGVLEVYSVTGGALVDVAALLDEISLKDFVSDVMNRFGLFINMVDEDAKVFEFKQLEGILKTRSNAIDWTSKLNGIPKNSYLPDVAQSNIFSFQYPDDATQLNARDSSILIDNFNLEYEADFYSSPFEIAQISGLYLGERTYNIELFSVDDDGEISEEETPAKLMKVTKYNGSITIGYFSETVQPFTGEIPYLSLDKIDMAYYIAKSYNQYTLLLNSYKAVSMPLNLTPIDVYSLTFDKLYFFSQLGRYYFLDSIRYSPGTIAEGNFVEVPEFATNAAPESIGVYNLTIGFSSSRSVSLQDITGSFYDPEFDAPAKVKIVSGFNSELLIYQNGTLLTGETEINAQDLNLSFTDTGASTNERNYSFAFNIADAGSGLYAEQNGTINFNVKEYDARKPSADAGSDYSLPITTNTGTDYFFGALDSSGTYSTDAVSAYNWTLISSPSGSDPIIAQKGNNFSLRVPGESASFGVYTIQLEVVTVYGETDTDTVEITVYNDNIETDPGGGGLEPNDPDSDQGSNPNGGGDGDDLPPKDDNDLSENN</sequence>
<reference evidence="2 3" key="1">
    <citation type="submission" date="2016-10" db="EMBL/GenBank/DDBJ databases">
        <authorList>
            <person name="Varghese N."/>
            <person name="Submissions S."/>
        </authorList>
    </citation>
    <scope>NUCLEOTIDE SEQUENCE [LARGE SCALE GENOMIC DNA]</scope>
    <source>
        <strain evidence="2 3">MAR_2009_60</strain>
    </source>
</reference>
<evidence type="ECO:0000313" key="2">
    <source>
        <dbReference type="EMBL" id="SDT47655.1"/>
    </source>
</evidence>
<accession>A0ABY0V0R1</accession>
<gene>
    <name evidence="2" type="ORF">SAMN05192545_3943</name>
</gene>
<dbReference type="Gene3D" id="2.60.40.10">
    <property type="entry name" value="Immunoglobulins"/>
    <property type="match status" value="1"/>
</dbReference>
<proteinExistence type="predicted"/>
<keyword evidence="3" id="KW-1185">Reference proteome</keyword>
<dbReference type="InterPro" id="IPR013783">
    <property type="entry name" value="Ig-like_fold"/>
</dbReference>
<organism evidence="2 3">
    <name type="scientific">Maribacter dokdonensis</name>
    <dbReference type="NCBI Taxonomy" id="320912"/>
    <lineage>
        <taxon>Bacteria</taxon>
        <taxon>Pseudomonadati</taxon>
        <taxon>Bacteroidota</taxon>
        <taxon>Flavobacteriia</taxon>
        <taxon>Flavobacteriales</taxon>
        <taxon>Flavobacteriaceae</taxon>
        <taxon>Maribacter</taxon>
    </lineage>
</organism>
<protein>
    <submittedName>
        <fullName evidence="2">Uncharacterized protein</fullName>
    </submittedName>
</protein>
<evidence type="ECO:0000313" key="3">
    <source>
        <dbReference type="Proteomes" id="UP000199574"/>
    </source>
</evidence>
<dbReference type="RefSeq" id="WP_091608811.1">
    <property type="nucleotide sequence ID" value="NZ_LT629754.1"/>
</dbReference>
<dbReference type="GeneID" id="90592730"/>
<feature type="region of interest" description="Disordered" evidence="1">
    <location>
        <begin position="833"/>
        <end position="878"/>
    </location>
</feature>
<dbReference type="EMBL" id="LT629754">
    <property type="protein sequence ID" value="SDT47655.1"/>
    <property type="molecule type" value="Genomic_DNA"/>
</dbReference>
<dbReference type="Proteomes" id="UP000199574">
    <property type="component" value="Chromosome I"/>
</dbReference>
<dbReference type="Gene3D" id="2.60.120.40">
    <property type="match status" value="1"/>
</dbReference>
<evidence type="ECO:0000256" key="1">
    <source>
        <dbReference type="SAM" id="MobiDB-lite"/>
    </source>
</evidence>